<dbReference type="KEGG" id="cpso:CPPEL_02060"/>
<dbReference type="RefSeq" id="WP_123959586.1">
    <property type="nucleotide sequence ID" value="NZ_CP033898.1"/>
</dbReference>
<name>A0A3G6IV95_9CORY</name>
<dbReference type="AlphaFoldDB" id="A0A3G6IV95"/>
<accession>A0A3G6IV95</accession>
<protein>
    <submittedName>
        <fullName evidence="1">Uncharacterized protein</fullName>
    </submittedName>
</protein>
<sequence>MAATIAQKLDLPSAEQLIAAADVAFDNMERMNGSKKTSIGSAVERVGVKVVAKLSPSTELSLSNARTA</sequence>
<organism evidence="1 2">
    <name type="scientific">Corynebacterium pseudopelargi</name>
    <dbReference type="NCBI Taxonomy" id="2080757"/>
    <lineage>
        <taxon>Bacteria</taxon>
        <taxon>Bacillati</taxon>
        <taxon>Actinomycetota</taxon>
        <taxon>Actinomycetes</taxon>
        <taxon>Mycobacteriales</taxon>
        <taxon>Corynebacteriaceae</taxon>
        <taxon>Corynebacterium</taxon>
    </lineage>
</organism>
<dbReference type="Proteomes" id="UP000271426">
    <property type="component" value="Chromosome"/>
</dbReference>
<reference evidence="1 2" key="1">
    <citation type="submission" date="2018-11" db="EMBL/GenBank/DDBJ databases">
        <authorList>
            <person name="Kleinhagauer T."/>
            <person name="Glaeser S.P."/>
            <person name="Spergser J."/>
            <person name="Ruckert C."/>
            <person name="Kaempfer P."/>
            <person name="Busse H.-J."/>
        </authorList>
    </citation>
    <scope>NUCLEOTIDE SEQUENCE [LARGE SCALE GENOMIC DNA]</scope>
    <source>
        <strain evidence="1 2">812CH</strain>
    </source>
</reference>
<evidence type="ECO:0000313" key="1">
    <source>
        <dbReference type="EMBL" id="AZA08558.1"/>
    </source>
</evidence>
<gene>
    <name evidence="1" type="ORF">CPPEL_02060</name>
</gene>
<keyword evidence="2" id="KW-1185">Reference proteome</keyword>
<proteinExistence type="predicted"/>
<evidence type="ECO:0000313" key="2">
    <source>
        <dbReference type="Proteomes" id="UP000271426"/>
    </source>
</evidence>
<dbReference type="OrthoDB" id="4412254at2"/>
<dbReference type="EMBL" id="CP033898">
    <property type="protein sequence ID" value="AZA08558.1"/>
    <property type="molecule type" value="Genomic_DNA"/>
</dbReference>